<dbReference type="GO" id="GO:0005524">
    <property type="term" value="F:ATP binding"/>
    <property type="evidence" value="ECO:0007669"/>
    <property type="project" value="UniProtKB-KW"/>
</dbReference>
<gene>
    <name evidence="5" type="ORF">CQY22_006650</name>
</gene>
<reference evidence="5 6" key="1">
    <citation type="journal article" date="2017" name="Infect. Genet. Evol.">
        <title>The new phylogeny of the genus Mycobacterium: The old and the news.</title>
        <authorList>
            <person name="Tortoli E."/>
            <person name="Fedrizzi T."/>
            <person name="Meehan C.J."/>
            <person name="Trovato A."/>
            <person name="Grottola A."/>
            <person name="Giacobazzi E."/>
            <person name="Serpini G.F."/>
            <person name="Tagliazucchi S."/>
            <person name="Fabio A."/>
            <person name="Bettua C."/>
            <person name="Bertorelli R."/>
            <person name="Frascaro F."/>
            <person name="De Sanctis V."/>
            <person name="Pecorari M."/>
            <person name="Jousson O."/>
            <person name="Segata N."/>
            <person name="Cirillo D.M."/>
        </authorList>
    </citation>
    <scope>NUCLEOTIDE SEQUENCE [LARGE SCALE GENOMIC DNA]</scope>
    <source>
        <strain evidence="5 6">CIP1034565</strain>
    </source>
</reference>
<evidence type="ECO:0000259" key="4">
    <source>
        <dbReference type="PROSITE" id="PS50893"/>
    </source>
</evidence>
<dbReference type="PANTHER" id="PTHR42781:SF4">
    <property type="entry name" value="SPERMIDINE_PUTRESCINE IMPORT ATP-BINDING PROTEIN POTA"/>
    <property type="match status" value="1"/>
</dbReference>
<dbReference type="PROSITE" id="PS00211">
    <property type="entry name" value="ABC_TRANSPORTER_1"/>
    <property type="match status" value="1"/>
</dbReference>
<dbReference type="SUPFAM" id="SSF52540">
    <property type="entry name" value="P-loop containing nucleoside triphosphate hydrolases"/>
    <property type="match status" value="1"/>
</dbReference>
<dbReference type="AlphaFoldDB" id="A0A2G5PCN1"/>
<dbReference type="InterPro" id="IPR017871">
    <property type="entry name" value="ABC_transporter-like_CS"/>
</dbReference>
<dbReference type="PANTHER" id="PTHR42781">
    <property type="entry name" value="SPERMIDINE/PUTRESCINE IMPORT ATP-BINDING PROTEIN POTA"/>
    <property type="match status" value="1"/>
</dbReference>
<dbReference type="InterPro" id="IPR003439">
    <property type="entry name" value="ABC_transporter-like_ATP-bd"/>
</dbReference>
<feature type="domain" description="ABC transporter" evidence="4">
    <location>
        <begin position="5"/>
        <end position="232"/>
    </location>
</feature>
<dbReference type="Proteomes" id="UP000230551">
    <property type="component" value="Unassembled WGS sequence"/>
</dbReference>
<sequence>MSTALDAHVVVELAGLDVRLRAAAGEVVAVMGPSGAGKTMLLETIAGLNRLDDGRITLGETVLADAGRHTPPSRRAVGLLGQDALLFPHMSAAENIAFAARSAELDRVGARRVAEDWLDRVGLGGLGARRPDQLSGGQRQRVALARALAARPALLLLDEPFSSLDVEAAATLRQTIAGQLGGTTTVLVSHGVADAAALADRLVILEAGRITQDGPVAEVLAMPATRFAEAVSASRAV</sequence>
<dbReference type="PROSITE" id="PS50893">
    <property type="entry name" value="ABC_TRANSPORTER_2"/>
    <property type="match status" value="1"/>
</dbReference>
<dbReference type="Gene3D" id="3.40.50.300">
    <property type="entry name" value="P-loop containing nucleotide triphosphate hydrolases"/>
    <property type="match status" value="1"/>
</dbReference>
<proteinExistence type="predicted"/>
<protein>
    <recommendedName>
        <fullName evidence="4">ABC transporter domain-containing protein</fullName>
    </recommendedName>
</protein>
<evidence type="ECO:0000256" key="1">
    <source>
        <dbReference type="ARBA" id="ARBA00022448"/>
    </source>
</evidence>
<evidence type="ECO:0000256" key="3">
    <source>
        <dbReference type="ARBA" id="ARBA00022840"/>
    </source>
</evidence>
<dbReference type="InterPro" id="IPR027417">
    <property type="entry name" value="P-loop_NTPase"/>
</dbReference>
<dbReference type="EMBL" id="PDCN02000006">
    <property type="protein sequence ID" value="PIB76067.1"/>
    <property type="molecule type" value="Genomic_DNA"/>
</dbReference>
<organism evidence="5 6">
    <name type="scientific">Mycolicibacterium brumae</name>
    <dbReference type="NCBI Taxonomy" id="85968"/>
    <lineage>
        <taxon>Bacteria</taxon>
        <taxon>Bacillati</taxon>
        <taxon>Actinomycetota</taxon>
        <taxon>Actinomycetes</taxon>
        <taxon>Mycobacteriales</taxon>
        <taxon>Mycobacteriaceae</taxon>
        <taxon>Mycolicibacterium</taxon>
    </lineage>
</organism>
<keyword evidence="2" id="KW-0547">Nucleotide-binding</keyword>
<dbReference type="OrthoDB" id="9112331at2"/>
<evidence type="ECO:0000313" key="5">
    <source>
        <dbReference type="EMBL" id="PIB76067.1"/>
    </source>
</evidence>
<dbReference type="GO" id="GO:0016887">
    <property type="term" value="F:ATP hydrolysis activity"/>
    <property type="evidence" value="ECO:0007669"/>
    <property type="project" value="InterPro"/>
</dbReference>
<accession>A0A2G5PCN1</accession>
<comment type="caution">
    <text evidence="5">The sequence shown here is derived from an EMBL/GenBank/DDBJ whole genome shotgun (WGS) entry which is preliminary data.</text>
</comment>
<dbReference type="InterPro" id="IPR050093">
    <property type="entry name" value="ABC_SmlMolc_Importer"/>
</dbReference>
<dbReference type="STRING" id="85968.GCA_900073015_00156"/>
<name>A0A2G5PCN1_9MYCO</name>
<dbReference type="RefSeq" id="WP_090584866.1">
    <property type="nucleotide sequence ID" value="NZ_CP104302.1"/>
</dbReference>
<keyword evidence="6" id="KW-1185">Reference proteome</keyword>
<keyword evidence="3" id="KW-0067">ATP-binding</keyword>
<evidence type="ECO:0000256" key="2">
    <source>
        <dbReference type="ARBA" id="ARBA00022741"/>
    </source>
</evidence>
<keyword evidence="1" id="KW-0813">Transport</keyword>
<evidence type="ECO:0000313" key="6">
    <source>
        <dbReference type="Proteomes" id="UP000230551"/>
    </source>
</evidence>
<dbReference type="SMART" id="SM00382">
    <property type="entry name" value="AAA"/>
    <property type="match status" value="1"/>
</dbReference>
<dbReference type="InterPro" id="IPR003593">
    <property type="entry name" value="AAA+_ATPase"/>
</dbReference>
<dbReference type="Pfam" id="PF00005">
    <property type="entry name" value="ABC_tran"/>
    <property type="match status" value="1"/>
</dbReference>